<organism evidence="14">
    <name type="scientific">candidate division WOR-3 bacterium</name>
    <dbReference type="NCBI Taxonomy" id="2052148"/>
    <lineage>
        <taxon>Bacteria</taxon>
        <taxon>Bacteria division WOR-3</taxon>
    </lineage>
</organism>
<evidence type="ECO:0000256" key="5">
    <source>
        <dbReference type="ARBA" id="ARBA00022723"/>
    </source>
</evidence>
<evidence type="ECO:0000256" key="4">
    <source>
        <dbReference type="ARBA" id="ARBA00022714"/>
    </source>
</evidence>
<dbReference type="GO" id="GO:0006221">
    <property type="term" value="P:pyrimidine nucleotide biosynthetic process"/>
    <property type="evidence" value="ECO:0007669"/>
    <property type="project" value="InterPro"/>
</dbReference>
<comment type="caution">
    <text evidence="14">The sequence shown here is derived from an EMBL/GenBank/DDBJ whole genome shotgun (WGS) entry which is preliminary data.</text>
</comment>
<gene>
    <name evidence="14" type="ORF">ENX07_04545</name>
</gene>
<dbReference type="PANTHER" id="PTHR43513">
    <property type="entry name" value="DIHYDROOROTATE DEHYDROGENASE B (NAD(+)), ELECTRON TRANSFER SUBUNIT"/>
    <property type="match status" value="1"/>
</dbReference>
<reference evidence="14" key="1">
    <citation type="journal article" date="2020" name="mSystems">
        <title>Genome- and Community-Level Interaction Insights into Carbon Utilization and Element Cycling Functions of Hydrothermarchaeota in Hydrothermal Sediment.</title>
        <authorList>
            <person name="Zhou Z."/>
            <person name="Liu Y."/>
            <person name="Xu W."/>
            <person name="Pan J."/>
            <person name="Luo Z.H."/>
            <person name="Li M."/>
        </authorList>
    </citation>
    <scope>NUCLEOTIDE SEQUENCE [LARGE SCALE GENOMIC DNA]</scope>
    <source>
        <strain evidence="14">SpSt-906</strain>
    </source>
</reference>
<keyword evidence="6 11" id="KW-0274">FAD</keyword>
<keyword evidence="5 12" id="KW-0479">Metal-binding</keyword>
<comment type="cofactor">
    <cofactor evidence="11">
        <name>FAD</name>
        <dbReference type="ChEBI" id="CHEBI:57692"/>
    </cofactor>
    <text evidence="11">Binds 1 FAD per subunit.</text>
</comment>
<dbReference type="Gene3D" id="3.40.50.80">
    <property type="entry name" value="Nucleotide-binding domain of ferredoxin-NADP reductase (FNR) module"/>
    <property type="match status" value="1"/>
</dbReference>
<dbReference type="CDD" id="cd06218">
    <property type="entry name" value="DHOD_e_trans"/>
    <property type="match status" value="1"/>
</dbReference>
<comment type="similarity">
    <text evidence="1">Belongs to the PyrK family.</text>
</comment>
<dbReference type="GO" id="GO:0046872">
    <property type="term" value="F:metal ion binding"/>
    <property type="evidence" value="ECO:0007669"/>
    <property type="project" value="UniProtKB-KW"/>
</dbReference>
<evidence type="ECO:0000256" key="6">
    <source>
        <dbReference type="ARBA" id="ARBA00022827"/>
    </source>
</evidence>
<dbReference type="PIRSF" id="PIRSF006816">
    <property type="entry name" value="Cyc3_hyd_g"/>
    <property type="match status" value="1"/>
</dbReference>
<sequence>MRPERDTTMFSESCRILKKRMLAEGIYSLWLDTTKIARAVSPGQFVNLRLPNLFDPFLRRPFSVADTDGSSLRIIFRVRGRLTSLLSRCSEGDFLSLLGPLGKTLPEIRNQEVALIGGGVGIAPLLFLGKDLVKNNRVSFFLGAKTGSELILQDEFLRLKGEGVFFATENGEIGEKGKVLDLFFRYLETRKQRPSLLFASGPIPMYQDLIRLSAFRIPCYAFLEQRMGCGTGLCLACVVRKKGGGYFHICQDGPVLDLNLIEL</sequence>
<evidence type="ECO:0000256" key="7">
    <source>
        <dbReference type="ARBA" id="ARBA00022982"/>
    </source>
</evidence>
<dbReference type="InterPro" id="IPR001433">
    <property type="entry name" value="OxRdtase_FAD/NAD-bd"/>
</dbReference>
<dbReference type="InterPro" id="IPR037117">
    <property type="entry name" value="Dihydroorotate_DH_ele_sf"/>
</dbReference>
<evidence type="ECO:0000256" key="3">
    <source>
        <dbReference type="ARBA" id="ARBA00022630"/>
    </source>
</evidence>
<accession>A0A7C3UWQ9</accession>
<dbReference type="InterPro" id="IPR050353">
    <property type="entry name" value="PyrK_electron_transfer"/>
</dbReference>
<dbReference type="PANTHER" id="PTHR43513:SF3">
    <property type="entry name" value="DIHYDROOROTATE DEHYDROGENASE B (NAD(+)), ELECTRON TRANSFER SUBUNIT-RELATED"/>
    <property type="match status" value="1"/>
</dbReference>
<dbReference type="PROSITE" id="PS51384">
    <property type="entry name" value="FAD_FR"/>
    <property type="match status" value="1"/>
</dbReference>
<keyword evidence="9 12" id="KW-0411">Iron-sulfur</keyword>
<feature type="binding site" evidence="12">
    <location>
        <position position="250"/>
    </location>
    <ligand>
        <name>[2Fe-2S] cluster</name>
        <dbReference type="ChEBI" id="CHEBI:190135"/>
    </ligand>
</feature>
<feature type="binding site" evidence="12">
    <location>
        <position position="237"/>
    </location>
    <ligand>
        <name>[2Fe-2S] cluster</name>
        <dbReference type="ChEBI" id="CHEBI:190135"/>
    </ligand>
</feature>
<keyword evidence="4 12" id="KW-0001">2Fe-2S</keyword>
<name>A0A7C3UWQ9_UNCW3</name>
<dbReference type="GO" id="GO:0051537">
    <property type="term" value="F:2 iron, 2 sulfur cluster binding"/>
    <property type="evidence" value="ECO:0007669"/>
    <property type="project" value="UniProtKB-KW"/>
</dbReference>
<proteinExistence type="inferred from homology"/>
<dbReference type="InterPro" id="IPR012165">
    <property type="entry name" value="Cyt_c3_hydrogenase_gsu"/>
</dbReference>
<feature type="domain" description="FAD-binding FR-type" evidence="13">
    <location>
        <begin position="9"/>
        <end position="107"/>
    </location>
</feature>
<dbReference type="InterPro" id="IPR017927">
    <property type="entry name" value="FAD-bd_FR_type"/>
</dbReference>
<evidence type="ECO:0000256" key="2">
    <source>
        <dbReference type="ARBA" id="ARBA00022448"/>
    </source>
</evidence>
<dbReference type="AlphaFoldDB" id="A0A7C3UWQ9"/>
<dbReference type="InterPro" id="IPR019480">
    <property type="entry name" value="Dihydroorotate_DH_Fe-S-bd"/>
</dbReference>
<evidence type="ECO:0000256" key="1">
    <source>
        <dbReference type="ARBA" id="ARBA00006422"/>
    </source>
</evidence>
<evidence type="ECO:0000256" key="11">
    <source>
        <dbReference type="PIRSR" id="PIRSR006816-1"/>
    </source>
</evidence>
<evidence type="ECO:0000313" key="14">
    <source>
        <dbReference type="EMBL" id="HGE99321.1"/>
    </source>
</evidence>
<feature type="binding site" evidence="12">
    <location>
        <position position="229"/>
    </location>
    <ligand>
        <name>[2Fe-2S] cluster</name>
        <dbReference type="ChEBI" id="CHEBI:190135"/>
    </ligand>
</feature>
<dbReference type="InterPro" id="IPR039261">
    <property type="entry name" value="FNR_nucleotide-bd"/>
</dbReference>
<feature type="binding site" evidence="11">
    <location>
        <begin position="60"/>
        <end position="63"/>
    </location>
    <ligand>
        <name>FAD</name>
        <dbReference type="ChEBI" id="CHEBI:57692"/>
    </ligand>
</feature>
<feature type="binding site" evidence="11">
    <location>
        <begin position="75"/>
        <end position="77"/>
    </location>
    <ligand>
        <name>FAD</name>
        <dbReference type="ChEBI" id="CHEBI:57692"/>
    </ligand>
</feature>
<evidence type="ECO:0000256" key="9">
    <source>
        <dbReference type="ARBA" id="ARBA00023014"/>
    </source>
</evidence>
<evidence type="ECO:0000259" key="13">
    <source>
        <dbReference type="PROSITE" id="PS51384"/>
    </source>
</evidence>
<dbReference type="InterPro" id="IPR017938">
    <property type="entry name" value="Riboflavin_synthase-like_b-brl"/>
</dbReference>
<comment type="cofactor">
    <cofactor evidence="12">
        <name>[2Fe-2S] cluster</name>
        <dbReference type="ChEBI" id="CHEBI:190135"/>
    </cofactor>
    <text evidence="12">Binds 1 [2Fe-2S] cluster per subunit.</text>
</comment>
<dbReference type="SUPFAM" id="SSF63380">
    <property type="entry name" value="Riboflavin synthase domain-like"/>
    <property type="match status" value="1"/>
</dbReference>
<keyword evidence="7" id="KW-0249">Electron transport</keyword>
<dbReference type="EMBL" id="DTMQ01000031">
    <property type="protein sequence ID" value="HGE99321.1"/>
    <property type="molecule type" value="Genomic_DNA"/>
</dbReference>
<dbReference type="Gene3D" id="2.40.30.10">
    <property type="entry name" value="Translation factors"/>
    <property type="match status" value="1"/>
</dbReference>
<dbReference type="Pfam" id="PF10418">
    <property type="entry name" value="DHODB_Fe-S_bind"/>
    <property type="match status" value="1"/>
</dbReference>
<dbReference type="GO" id="GO:0016491">
    <property type="term" value="F:oxidoreductase activity"/>
    <property type="evidence" value="ECO:0007669"/>
    <property type="project" value="InterPro"/>
</dbReference>
<dbReference type="Gene3D" id="2.10.240.10">
    <property type="entry name" value="Dihydroorotate dehydrogenase, electron transfer subunit"/>
    <property type="match status" value="1"/>
</dbReference>
<keyword evidence="8 12" id="KW-0408">Iron</keyword>
<dbReference type="Pfam" id="PF00175">
    <property type="entry name" value="NAD_binding_1"/>
    <property type="match status" value="1"/>
</dbReference>
<evidence type="ECO:0000256" key="12">
    <source>
        <dbReference type="PIRSR" id="PIRSR006816-2"/>
    </source>
</evidence>
<dbReference type="GO" id="GO:0050660">
    <property type="term" value="F:flavin adenine dinucleotide binding"/>
    <property type="evidence" value="ECO:0007669"/>
    <property type="project" value="InterPro"/>
</dbReference>
<evidence type="ECO:0000256" key="10">
    <source>
        <dbReference type="ARBA" id="ARBA00034078"/>
    </source>
</evidence>
<keyword evidence="2" id="KW-0813">Transport</keyword>
<dbReference type="SUPFAM" id="SSF52343">
    <property type="entry name" value="Ferredoxin reductase-like, C-terminal NADP-linked domain"/>
    <property type="match status" value="1"/>
</dbReference>
<protein>
    <submittedName>
        <fullName evidence="14">Dihydroorotate dehydrogenase electron transfer subunit</fullName>
    </submittedName>
</protein>
<comment type="cofactor">
    <cofactor evidence="10">
        <name>[2Fe-2S] cluster</name>
        <dbReference type="ChEBI" id="CHEBI:190135"/>
    </cofactor>
</comment>
<keyword evidence="3 11" id="KW-0285">Flavoprotein</keyword>
<evidence type="ECO:0000256" key="8">
    <source>
        <dbReference type="ARBA" id="ARBA00023004"/>
    </source>
</evidence>
<feature type="binding site" evidence="12">
    <location>
        <position position="234"/>
    </location>
    <ligand>
        <name>[2Fe-2S] cluster</name>
        <dbReference type="ChEBI" id="CHEBI:190135"/>
    </ligand>
</feature>